<keyword evidence="9" id="KW-0963">Cytoplasm</keyword>
<dbReference type="InterPro" id="IPR015424">
    <property type="entry name" value="PyrdxlP-dep_Trfase"/>
</dbReference>
<organism evidence="10 11">
    <name type="scientific">Paremcibacter congregatus</name>
    <dbReference type="NCBI Taxonomy" id="2043170"/>
    <lineage>
        <taxon>Bacteria</taxon>
        <taxon>Pseudomonadati</taxon>
        <taxon>Pseudomonadota</taxon>
        <taxon>Alphaproteobacteria</taxon>
        <taxon>Emcibacterales</taxon>
        <taxon>Emcibacteraceae</taxon>
        <taxon>Paremcibacter</taxon>
    </lineage>
</organism>
<gene>
    <name evidence="9" type="primary">bioA</name>
    <name evidence="10" type="ORF">CRD36_11050</name>
</gene>
<dbReference type="GO" id="GO:0009102">
    <property type="term" value="P:biotin biosynthetic process"/>
    <property type="evidence" value="ECO:0007669"/>
    <property type="project" value="UniProtKB-UniRule"/>
</dbReference>
<dbReference type="EC" id="2.6.1.62" evidence="9"/>
<feature type="binding site" evidence="9">
    <location>
        <position position="59"/>
    </location>
    <ligand>
        <name>substrate</name>
    </ligand>
</feature>
<comment type="pathway">
    <text evidence="2 9">Cofactor biosynthesis; biotin biosynthesis; 7,8-diaminononanoate from 8-amino-7-oxononanoate (SAM route): step 1/1.</text>
</comment>
<comment type="caution">
    <text evidence="10">The sequence shown here is derived from an EMBL/GenBank/DDBJ whole genome shotgun (WGS) entry which is preliminary data.</text>
</comment>
<feature type="modified residue" description="N6-(pyridoxal phosphate)lysine" evidence="9">
    <location>
        <position position="281"/>
    </location>
</feature>
<dbReference type="Proteomes" id="UP000229730">
    <property type="component" value="Unassembled WGS sequence"/>
</dbReference>
<keyword evidence="5 9" id="KW-0949">S-adenosyl-L-methionine</keyword>
<comment type="subunit">
    <text evidence="9">Homodimer.</text>
</comment>
<dbReference type="Gene3D" id="3.90.1150.10">
    <property type="entry name" value="Aspartate Aminotransferase, domain 1"/>
    <property type="match status" value="1"/>
</dbReference>
<evidence type="ECO:0000256" key="4">
    <source>
        <dbReference type="ARBA" id="ARBA00022679"/>
    </source>
</evidence>
<comment type="function">
    <text evidence="9">Catalyzes the transfer of the alpha-amino group from S-adenosyl-L-methionine (SAM) to 7-keto-8-aminopelargonic acid (KAPA) to form 7,8-diaminopelargonic acid (DAPA). It is the only aminotransferase known to utilize SAM as an amino donor.</text>
</comment>
<feature type="binding site" evidence="9">
    <location>
        <position position="281"/>
    </location>
    <ligand>
        <name>substrate</name>
    </ligand>
</feature>
<feature type="binding site" evidence="9">
    <location>
        <begin position="119"/>
        <end position="120"/>
    </location>
    <ligand>
        <name>pyridoxal 5'-phosphate</name>
        <dbReference type="ChEBI" id="CHEBI:597326"/>
    </ligand>
</feature>
<dbReference type="FunCoup" id="A0A2G4YQP0">
    <property type="interactions" value="213"/>
</dbReference>
<dbReference type="InterPro" id="IPR005814">
    <property type="entry name" value="Aminotrans_3"/>
</dbReference>
<dbReference type="EMBL" id="PDEM01000024">
    <property type="protein sequence ID" value="PHZ84635.1"/>
    <property type="molecule type" value="Genomic_DNA"/>
</dbReference>
<keyword evidence="11" id="KW-1185">Reference proteome</keyword>
<feature type="binding site" evidence="9">
    <location>
        <position position="152"/>
    </location>
    <ligand>
        <name>substrate</name>
    </ligand>
</feature>
<evidence type="ECO:0000313" key="10">
    <source>
        <dbReference type="EMBL" id="PHZ84635.1"/>
    </source>
</evidence>
<dbReference type="InterPro" id="IPR005815">
    <property type="entry name" value="BioA"/>
</dbReference>
<dbReference type="Gene3D" id="3.40.640.10">
    <property type="entry name" value="Type I PLP-dependent aspartate aminotransferase-like (Major domain)"/>
    <property type="match status" value="1"/>
</dbReference>
<keyword evidence="6 9" id="KW-0093">Biotin biosynthesis</keyword>
<dbReference type="InterPro" id="IPR015422">
    <property type="entry name" value="PyrdxlP-dep_Trfase_small"/>
</dbReference>
<evidence type="ECO:0000256" key="6">
    <source>
        <dbReference type="ARBA" id="ARBA00022756"/>
    </source>
</evidence>
<keyword evidence="7 9" id="KW-0663">Pyridoxal phosphate</keyword>
<dbReference type="PROSITE" id="PS00600">
    <property type="entry name" value="AA_TRANSFER_CLASS_3"/>
    <property type="match status" value="1"/>
</dbReference>
<comment type="similarity">
    <text evidence="9">Belongs to the class-III pyridoxal-phosphate-dependent aminotransferase family. BioA subfamily.</text>
</comment>
<comment type="catalytic activity">
    <reaction evidence="8 9">
        <text>(8S)-8-amino-7-oxononanoate + S-adenosyl-L-methionine = S-adenosyl-4-methylsulfanyl-2-oxobutanoate + (7R,8S)-7,8-diammoniononanoate</text>
        <dbReference type="Rhea" id="RHEA:16861"/>
        <dbReference type="ChEBI" id="CHEBI:16490"/>
        <dbReference type="ChEBI" id="CHEBI:59789"/>
        <dbReference type="ChEBI" id="CHEBI:149468"/>
        <dbReference type="ChEBI" id="CHEBI:149469"/>
        <dbReference type="EC" id="2.6.1.62"/>
    </reaction>
</comment>
<dbReference type="InterPro" id="IPR015421">
    <property type="entry name" value="PyrdxlP-dep_Trfase_major"/>
</dbReference>
<comment type="subcellular location">
    <subcellularLocation>
        <location evidence="9">Cytoplasm</location>
    </subcellularLocation>
</comment>
<protein>
    <recommendedName>
        <fullName evidence="9">Adenosylmethionine-8-amino-7-oxononanoate aminotransferase</fullName>
        <ecNumber evidence="9">2.6.1.62</ecNumber>
    </recommendedName>
    <alternativeName>
        <fullName evidence="9">7,8-diamino-pelargonic acid aminotransferase</fullName>
        <shortName evidence="9">DAPA AT</shortName>
        <shortName evidence="9">DAPA aminotransferase</shortName>
    </alternativeName>
    <alternativeName>
        <fullName evidence="9">7,8-diaminononanoate synthase</fullName>
        <shortName evidence="9">DANS</shortName>
    </alternativeName>
    <alternativeName>
        <fullName evidence="9">Diaminopelargonic acid synthase</fullName>
    </alternativeName>
</protein>
<feature type="site" description="Participates in the substrate recognition with KAPA and in a stacking interaction with the adenine ring of SAM" evidence="9">
    <location>
        <position position="24"/>
    </location>
</feature>
<dbReference type="GO" id="GO:0005737">
    <property type="term" value="C:cytoplasm"/>
    <property type="evidence" value="ECO:0007669"/>
    <property type="project" value="UniProtKB-SubCell"/>
</dbReference>
<evidence type="ECO:0000256" key="8">
    <source>
        <dbReference type="ARBA" id="ARBA00048449"/>
    </source>
</evidence>
<proteinExistence type="inferred from homology"/>
<name>A0A2G4YQP0_9PROT</name>
<dbReference type="RefSeq" id="WP_099473766.1">
    <property type="nucleotide sequence ID" value="NZ_CP041025.1"/>
</dbReference>
<feature type="binding site" evidence="9">
    <location>
        <begin position="316"/>
        <end position="317"/>
    </location>
    <ligand>
        <name>pyridoxal 5'-phosphate</name>
        <dbReference type="ChEBI" id="CHEBI:597326"/>
    </ligand>
</feature>
<evidence type="ECO:0000256" key="2">
    <source>
        <dbReference type="ARBA" id="ARBA00005063"/>
    </source>
</evidence>
<evidence type="ECO:0000256" key="1">
    <source>
        <dbReference type="ARBA" id="ARBA00001933"/>
    </source>
</evidence>
<dbReference type="SUPFAM" id="SSF53383">
    <property type="entry name" value="PLP-dependent transferases"/>
    <property type="match status" value="1"/>
</dbReference>
<evidence type="ECO:0000256" key="9">
    <source>
        <dbReference type="HAMAP-Rule" id="MF_00834"/>
    </source>
</evidence>
<feature type="binding site" evidence="9">
    <location>
        <position position="399"/>
    </location>
    <ligand>
        <name>substrate</name>
    </ligand>
</feature>
<dbReference type="InParanoid" id="A0A2G4YQP0"/>
<dbReference type="NCBIfam" id="TIGR00508">
    <property type="entry name" value="bioA"/>
    <property type="match status" value="1"/>
</dbReference>
<dbReference type="PIRSF" id="PIRSF000521">
    <property type="entry name" value="Transaminase_4ab_Lys_Orn"/>
    <property type="match status" value="1"/>
</dbReference>
<comment type="cofactor">
    <cofactor evidence="1 9">
        <name>pyridoxal 5'-phosphate</name>
        <dbReference type="ChEBI" id="CHEBI:597326"/>
    </cofactor>
</comment>
<sequence length="433" mass="46887">MTSPSVKDLPDWFREGYGNVWLPYTQMQTAEDALPVVGTEGVTLELADGTKLIDGVASWWTACHGYNNPRMQEQMIAQVKNMSHVMLGGLLHEGAATLARRLADLLPGDLNHVFFSESGSVSVEIALKMAVQYWMNKGETGHQRFVCFQSGYHGDTTAAMSVSNSGGDLENEGGMHKAFSGFLQQQFLRPLPETPTEMAEFDAFLAAHKDDIAGVVMEPLIQGAGGMKFHGADILAEISASCARHDVLLILDEIFTGFGRTGTMFACEQAGITPDIICLGKALTAGTVAMAATVATDKVYGAFLSDDPDMAFMHGPTYMANPLACAAANASLDIFRDEPVLEQVKRIEGHLNQSLEQFRELPGVVDVRVKGAVGVIQMKEIKDPAAMRARFAREGVWIRPLGDVIYLTPSFTIESHELAALTQAIDKVLNSAD</sequence>
<feature type="binding site" evidence="9">
    <location>
        <position position="252"/>
    </location>
    <ligand>
        <name>pyridoxal 5'-phosphate</name>
        <dbReference type="ChEBI" id="CHEBI:597326"/>
    </ligand>
</feature>
<accession>A0A2G4YQP0</accession>
<evidence type="ECO:0000256" key="7">
    <source>
        <dbReference type="ARBA" id="ARBA00022898"/>
    </source>
</evidence>
<dbReference type="CDD" id="cd00610">
    <property type="entry name" value="OAT_like"/>
    <property type="match status" value="1"/>
</dbReference>
<dbReference type="GO" id="GO:0030170">
    <property type="term" value="F:pyridoxal phosphate binding"/>
    <property type="evidence" value="ECO:0007669"/>
    <property type="project" value="UniProtKB-UniRule"/>
</dbReference>
<dbReference type="AlphaFoldDB" id="A0A2G4YQP0"/>
<dbReference type="UniPathway" id="UPA00078">
    <property type="reaction ID" value="UER00160"/>
</dbReference>
<keyword evidence="3 9" id="KW-0032">Aminotransferase</keyword>
<dbReference type="Pfam" id="PF00202">
    <property type="entry name" value="Aminotran_3"/>
    <property type="match status" value="1"/>
</dbReference>
<dbReference type="NCBIfam" id="NF004624">
    <property type="entry name" value="PRK05964.1"/>
    <property type="match status" value="1"/>
</dbReference>
<evidence type="ECO:0000256" key="3">
    <source>
        <dbReference type="ARBA" id="ARBA00022576"/>
    </source>
</evidence>
<evidence type="ECO:0000313" key="11">
    <source>
        <dbReference type="Proteomes" id="UP000229730"/>
    </source>
</evidence>
<dbReference type="PANTHER" id="PTHR42684:SF17">
    <property type="entry name" value="ADENOSYLMETHIONINE-8-AMINO-7-OXONONANOATE AMINOTRANSFERASE"/>
    <property type="match status" value="1"/>
</dbReference>
<dbReference type="PANTHER" id="PTHR42684">
    <property type="entry name" value="ADENOSYLMETHIONINE-8-AMINO-7-OXONONANOATE AMINOTRANSFERASE"/>
    <property type="match status" value="1"/>
</dbReference>
<dbReference type="GO" id="GO:0004015">
    <property type="term" value="F:adenosylmethionine-8-amino-7-oxononanoate transaminase activity"/>
    <property type="evidence" value="ECO:0007669"/>
    <property type="project" value="UniProtKB-UniRule"/>
</dbReference>
<feature type="binding site" evidence="9">
    <location>
        <position position="315"/>
    </location>
    <ligand>
        <name>substrate</name>
    </ligand>
</feature>
<keyword evidence="4 9" id="KW-0808">Transferase</keyword>
<dbReference type="InterPro" id="IPR049704">
    <property type="entry name" value="Aminotrans_3_PPA_site"/>
</dbReference>
<dbReference type="OrthoDB" id="9801834at2"/>
<evidence type="ECO:0000256" key="5">
    <source>
        <dbReference type="ARBA" id="ARBA00022691"/>
    </source>
</evidence>
<dbReference type="HAMAP" id="MF_00834">
    <property type="entry name" value="BioA"/>
    <property type="match status" value="1"/>
</dbReference>
<reference evidence="10 11" key="1">
    <citation type="submission" date="2017-10" db="EMBL/GenBank/DDBJ databases">
        <title>Frigbacter circumglobatus gen. nov. sp. nov., isolated from sediment cultured in situ.</title>
        <authorList>
            <person name="Zhao Z."/>
        </authorList>
    </citation>
    <scope>NUCLEOTIDE SEQUENCE [LARGE SCALE GENOMIC DNA]</scope>
    <source>
        <strain evidence="10 11">ZYL</strain>
    </source>
</reference>